<evidence type="ECO:0000313" key="6">
    <source>
        <dbReference type="Proteomes" id="UP000276103"/>
    </source>
</evidence>
<dbReference type="GO" id="GO:0003677">
    <property type="term" value="F:DNA binding"/>
    <property type="evidence" value="ECO:0007669"/>
    <property type="project" value="UniProtKB-KW"/>
</dbReference>
<comment type="caution">
    <text evidence="5">The sequence shown here is derived from an EMBL/GenBank/DDBJ whole genome shotgun (WGS) entry which is preliminary data.</text>
</comment>
<evidence type="ECO:0000259" key="4">
    <source>
        <dbReference type="PROSITE" id="PS51118"/>
    </source>
</evidence>
<protein>
    <submittedName>
        <fullName evidence="5">MarR family transcriptional regulator</fullName>
    </submittedName>
</protein>
<evidence type="ECO:0000313" key="5">
    <source>
        <dbReference type="EMBL" id="RUS94888.1"/>
    </source>
</evidence>
<dbReference type="EMBL" id="RSCM01000012">
    <property type="protein sequence ID" value="RUS94888.1"/>
    <property type="molecule type" value="Genomic_DNA"/>
</dbReference>
<dbReference type="InterPro" id="IPR036390">
    <property type="entry name" value="WH_DNA-bd_sf"/>
</dbReference>
<dbReference type="SUPFAM" id="SSF46785">
    <property type="entry name" value="Winged helix' DNA-binding domain"/>
    <property type="match status" value="1"/>
</dbReference>
<dbReference type="PANTHER" id="PTHR33204">
    <property type="entry name" value="TRANSCRIPTIONAL REGULATOR, MARR FAMILY"/>
    <property type="match status" value="1"/>
</dbReference>
<dbReference type="InterPro" id="IPR036388">
    <property type="entry name" value="WH-like_DNA-bd_sf"/>
</dbReference>
<accession>A0A433UM25</accession>
<name>A0A433UM25_ANAVA</name>
<keyword evidence="1" id="KW-0805">Transcription regulation</keyword>
<sequence length="115" mass="13238">MKAEAEHYSLSRPTCEVESTIKVIGGRWKVLIIRELISGEKRFGELQRGLPGITQKMLTQQLREMEEDGIVHREIYAQIPPKVEYSLTPIGESLKPILYAMHEWASQNLSHIHQD</sequence>
<keyword evidence="6" id="KW-1185">Reference proteome</keyword>
<feature type="domain" description="HTH hxlR-type" evidence="4">
    <location>
        <begin position="15"/>
        <end position="113"/>
    </location>
</feature>
<proteinExistence type="predicted"/>
<dbReference type="PANTHER" id="PTHR33204:SF29">
    <property type="entry name" value="TRANSCRIPTIONAL REGULATOR"/>
    <property type="match status" value="1"/>
</dbReference>
<gene>
    <name evidence="5" type="ORF">DSM107003_35650</name>
</gene>
<reference evidence="5 6" key="1">
    <citation type="journal article" date="2019" name="Genome Biol. Evol.">
        <title>Day and night: Metabolic profiles and evolutionary relationships of six axenic non-marine cyanobacteria.</title>
        <authorList>
            <person name="Will S.E."/>
            <person name="Henke P."/>
            <person name="Boedeker C."/>
            <person name="Huang S."/>
            <person name="Brinkmann H."/>
            <person name="Rohde M."/>
            <person name="Jarek M."/>
            <person name="Friedl T."/>
            <person name="Seufert S."/>
            <person name="Schumacher M."/>
            <person name="Overmann J."/>
            <person name="Neumann-Schaal M."/>
            <person name="Petersen J."/>
        </authorList>
    </citation>
    <scope>NUCLEOTIDE SEQUENCE [LARGE SCALE GENOMIC DNA]</scope>
    <source>
        <strain evidence="5 6">SAG 1403-4b</strain>
    </source>
</reference>
<dbReference type="InterPro" id="IPR002577">
    <property type="entry name" value="HTH_HxlR"/>
</dbReference>
<keyword evidence="3" id="KW-0804">Transcription</keyword>
<dbReference type="Pfam" id="PF01638">
    <property type="entry name" value="HxlR"/>
    <property type="match status" value="1"/>
</dbReference>
<dbReference type="Proteomes" id="UP000276103">
    <property type="component" value="Unassembled WGS sequence"/>
</dbReference>
<evidence type="ECO:0000256" key="3">
    <source>
        <dbReference type="ARBA" id="ARBA00023163"/>
    </source>
</evidence>
<dbReference type="CDD" id="cd00090">
    <property type="entry name" value="HTH_ARSR"/>
    <property type="match status" value="1"/>
</dbReference>
<dbReference type="RefSeq" id="WP_127055432.1">
    <property type="nucleotide sequence ID" value="NZ_RSCM01000012.1"/>
</dbReference>
<organism evidence="5 6">
    <name type="scientific">Trichormus variabilis SAG 1403-4b</name>
    <dbReference type="NCBI Taxonomy" id="447716"/>
    <lineage>
        <taxon>Bacteria</taxon>
        <taxon>Bacillati</taxon>
        <taxon>Cyanobacteriota</taxon>
        <taxon>Cyanophyceae</taxon>
        <taxon>Nostocales</taxon>
        <taxon>Nostocaceae</taxon>
        <taxon>Trichormus</taxon>
    </lineage>
</organism>
<dbReference type="InterPro" id="IPR011991">
    <property type="entry name" value="ArsR-like_HTH"/>
</dbReference>
<evidence type="ECO:0000256" key="2">
    <source>
        <dbReference type="ARBA" id="ARBA00023125"/>
    </source>
</evidence>
<dbReference type="Gene3D" id="1.10.10.10">
    <property type="entry name" value="Winged helix-like DNA-binding domain superfamily/Winged helix DNA-binding domain"/>
    <property type="match status" value="1"/>
</dbReference>
<dbReference type="OrthoDB" id="9791143at2"/>
<dbReference type="PROSITE" id="PS51118">
    <property type="entry name" value="HTH_HXLR"/>
    <property type="match status" value="1"/>
</dbReference>
<keyword evidence="2" id="KW-0238">DNA-binding</keyword>
<dbReference type="AlphaFoldDB" id="A0A433UM25"/>
<evidence type="ECO:0000256" key="1">
    <source>
        <dbReference type="ARBA" id="ARBA00023015"/>
    </source>
</evidence>